<gene>
    <name evidence="4" type="ORF">B0T14DRAFT_463325</name>
</gene>
<sequence>MFQFQASVPPTPGDANVNGKTIIVTGANSGLGFEAVRQFVLLGASRVILACRSLSRGQEAVVALRSDPEIEAHNASVVFDVFELDLNDYQSGLRFSKRVKEEVKELDILLNNGGISLLQWRKSESGHEQTMQVNCYTHILICLELFPLLRKTAAIRGSPTRITFVGSATQLKQETMSRASIPPPDSILGYFDKKSTFSIFRYADSKLAVSAYTRRLAQLSPSEVIVNNLCPGLVQTGLDKNLPGVLRVLMGFVRKSAARTVQEGGRTLIHAAVVASAETNGKFLRNNKIEPAAAFLETTEGEVFIDRLWRETLQDVCVVDPELRSFTQEVGA</sequence>
<organism evidence="4 5">
    <name type="scientific">Immersiella caudata</name>
    <dbReference type="NCBI Taxonomy" id="314043"/>
    <lineage>
        <taxon>Eukaryota</taxon>
        <taxon>Fungi</taxon>
        <taxon>Dikarya</taxon>
        <taxon>Ascomycota</taxon>
        <taxon>Pezizomycotina</taxon>
        <taxon>Sordariomycetes</taxon>
        <taxon>Sordariomycetidae</taxon>
        <taxon>Sordariales</taxon>
        <taxon>Lasiosphaeriaceae</taxon>
        <taxon>Immersiella</taxon>
    </lineage>
</organism>
<dbReference type="EMBL" id="JAULSU010000006">
    <property type="protein sequence ID" value="KAK0614764.1"/>
    <property type="molecule type" value="Genomic_DNA"/>
</dbReference>
<dbReference type="GO" id="GO:0016491">
    <property type="term" value="F:oxidoreductase activity"/>
    <property type="evidence" value="ECO:0007669"/>
    <property type="project" value="UniProtKB-KW"/>
</dbReference>
<evidence type="ECO:0000256" key="2">
    <source>
        <dbReference type="ARBA" id="ARBA00022857"/>
    </source>
</evidence>
<dbReference type="Proteomes" id="UP001175000">
    <property type="component" value="Unassembled WGS sequence"/>
</dbReference>
<evidence type="ECO:0000313" key="5">
    <source>
        <dbReference type="Proteomes" id="UP001175000"/>
    </source>
</evidence>
<comment type="similarity">
    <text evidence="1">Belongs to the short-chain dehydrogenases/reductases (SDR) family.</text>
</comment>
<dbReference type="PANTHER" id="PTHR24320">
    <property type="entry name" value="RETINOL DEHYDROGENASE"/>
    <property type="match status" value="1"/>
</dbReference>
<dbReference type="PRINTS" id="PR00081">
    <property type="entry name" value="GDHRDH"/>
</dbReference>
<evidence type="ECO:0000313" key="4">
    <source>
        <dbReference type="EMBL" id="KAK0614764.1"/>
    </source>
</evidence>
<evidence type="ECO:0000256" key="1">
    <source>
        <dbReference type="ARBA" id="ARBA00006484"/>
    </source>
</evidence>
<dbReference type="Pfam" id="PF00106">
    <property type="entry name" value="adh_short"/>
    <property type="match status" value="1"/>
</dbReference>
<accession>A0AA40BV39</accession>
<dbReference type="InterPro" id="IPR036291">
    <property type="entry name" value="NAD(P)-bd_dom_sf"/>
</dbReference>
<keyword evidence="2" id="KW-0521">NADP</keyword>
<protein>
    <recommendedName>
        <fullName evidence="6">Short-chain dehydrogenase/reductase</fullName>
    </recommendedName>
</protein>
<evidence type="ECO:0000256" key="3">
    <source>
        <dbReference type="ARBA" id="ARBA00023002"/>
    </source>
</evidence>
<evidence type="ECO:0008006" key="6">
    <source>
        <dbReference type="Google" id="ProtNLM"/>
    </source>
</evidence>
<reference evidence="4" key="1">
    <citation type="submission" date="2023-06" db="EMBL/GenBank/DDBJ databases">
        <title>Genome-scale phylogeny and comparative genomics of the fungal order Sordariales.</title>
        <authorList>
            <consortium name="Lawrence Berkeley National Laboratory"/>
            <person name="Hensen N."/>
            <person name="Bonometti L."/>
            <person name="Westerberg I."/>
            <person name="Brannstrom I.O."/>
            <person name="Guillou S."/>
            <person name="Cros-Aarteil S."/>
            <person name="Calhoun S."/>
            <person name="Haridas S."/>
            <person name="Kuo A."/>
            <person name="Mondo S."/>
            <person name="Pangilinan J."/>
            <person name="Riley R."/>
            <person name="Labutti K."/>
            <person name="Andreopoulos B."/>
            <person name="Lipzen A."/>
            <person name="Chen C."/>
            <person name="Yanf M."/>
            <person name="Daum C."/>
            <person name="Ng V."/>
            <person name="Clum A."/>
            <person name="Steindorff A."/>
            <person name="Ohm R."/>
            <person name="Martin F."/>
            <person name="Silar P."/>
            <person name="Natvig D."/>
            <person name="Lalanne C."/>
            <person name="Gautier V."/>
            <person name="Ament-Velasquez S.L."/>
            <person name="Kruys A."/>
            <person name="Hutchinson M.I."/>
            <person name="Powell A.J."/>
            <person name="Barry K."/>
            <person name="Miller A.N."/>
            <person name="Grigoriev I.V."/>
            <person name="Debuchy R."/>
            <person name="Gladieux P."/>
            <person name="Thoren M.H."/>
            <person name="Johannesson H."/>
        </authorList>
    </citation>
    <scope>NUCLEOTIDE SEQUENCE</scope>
    <source>
        <strain evidence="4">CBS 606.72</strain>
    </source>
</reference>
<dbReference type="PANTHER" id="PTHR24320:SF252">
    <property type="entry name" value="DEHYDROGENASE_REDUCTASE FAMILY PROTEIN, PUTATIVE (AFU_ORTHOLOGUE AFUA_3G08550)-RELATED"/>
    <property type="match status" value="1"/>
</dbReference>
<comment type="caution">
    <text evidence="4">The sequence shown here is derived from an EMBL/GenBank/DDBJ whole genome shotgun (WGS) entry which is preliminary data.</text>
</comment>
<dbReference type="InterPro" id="IPR002347">
    <property type="entry name" value="SDR_fam"/>
</dbReference>
<dbReference type="SUPFAM" id="SSF51735">
    <property type="entry name" value="NAD(P)-binding Rossmann-fold domains"/>
    <property type="match status" value="1"/>
</dbReference>
<dbReference type="AlphaFoldDB" id="A0AA40BV39"/>
<keyword evidence="3" id="KW-0560">Oxidoreductase</keyword>
<proteinExistence type="inferred from homology"/>
<keyword evidence="5" id="KW-1185">Reference proteome</keyword>
<name>A0AA40BV39_9PEZI</name>
<dbReference type="Gene3D" id="3.40.50.720">
    <property type="entry name" value="NAD(P)-binding Rossmann-like Domain"/>
    <property type="match status" value="1"/>
</dbReference>